<dbReference type="AlphaFoldDB" id="A0A382SQK9"/>
<dbReference type="EMBL" id="UINC01130883">
    <property type="protein sequence ID" value="SVD12240.1"/>
    <property type="molecule type" value="Genomic_DNA"/>
</dbReference>
<sequence length="128" mass="13996">MSEFQKTMSLTGVAVLLVLSALLTAPSRITPDSFLDQGDPFFPDFTDPNTATTLEVIEYNEDAGAVQAFKVTFQDGRWTIPSHHNYPADGRDRLAQTAAGVIEIKKDDFRSNNVADHVALGVVDPLDE</sequence>
<name>A0A382SQK9_9ZZZZ</name>
<feature type="non-terminal residue" evidence="1">
    <location>
        <position position="128"/>
    </location>
</feature>
<evidence type="ECO:0000313" key="1">
    <source>
        <dbReference type="EMBL" id="SVD12240.1"/>
    </source>
</evidence>
<reference evidence="1" key="1">
    <citation type="submission" date="2018-05" db="EMBL/GenBank/DDBJ databases">
        <authorList>
            <person name="Lanie J.A."/>
            <person name="Ng W.-L."/>
            <person name="Kazmierczak K.M."/>
            <person name="Andrzejewski T.M."/>
            <person name="Davidsen T.M."/>
            <person name="Wayne K.J."/>
            <person name="Tettelin H."/>
            <person name="Glass J.I."/>
            <person name="Rusch D."/>
            <person name="Podicherti R."/>
            <person name="Tsui H.-C.T."/>
            <person name="Winkler M.E."/>
        </authorList>
    </citation>
    <scope>NUCLEOTIDE SEQUENCE</scope>
</reference>
<organism evidence="1">
    <name type="scientific">marine metagenome</name>
    <dbReference type="NCBI Taxonomy" id="408172"/>
    <lineage>
        <taxon>unclassified sequences</taxon>
        <taxon>metagenomes</taxon>
        <taxon>ecological metagenomes</taxon>
    </lineage>
</organism>
<protein>
    <submittedName>
        <fullName evidence="1">Uncharacterized protein</fullName>
    </submittedName>
</protein>
<accession>A0A382SQK9</accession>
<gene>
    <name evidence="1" type="ORF">METZ01_LOCUS365094</name>
</gene>
<proteinExistence type="predicted"/>